<name>A0AAV4UNV7_9ARAC</name>
<keyword evidence="2" id="KW-1185">Reference proteome</keyword>
<sequence length="121" mass="13394">MHQLPVYESTLYKVIQTDNLVRPYTTMRSSCNLSFRKANPESVDPNGSQRSPAFNPAEYSQIGCLHVCLVQGHSRAITTVAPLTRHPDLPLTAKPDSACIGTSPAAHKLALHYRQNMRLGH</sequence>
<evidence type="ECO:0000313" key="1">
    <source>
        <dbReference type="EMBL" id="GIY59647.1"/>
    </source>
</evidence>
<proteinExistence type="predicted"/>
<gene>
    <name evidence="1" type="ORF">CDAR_296941</name>
</gene>
<dbReference type="EMBL" id="BPLQ01011695">
    <property type="protein sequence ID" value="GIY59647.1"/>
    <property type="molecule type" value="Genomic_DNA"/>
</dbReference>
<protein>
    <submittedName>
        <fullName evidence="1">Uncharacterized protein</fullName>
    </submittedName>
</protein>
<comment type="caution">
    <text evidence="1">The sequence shown here is derived from an EMBL/GenBank/DDBJ whole genome shotgun (WGS) entry which is preliminary data.</text>
</comment>
<reference evidence="1 2" key="1">
    <citation type="submission" date="2021-06" db="EMBL/GenBank/DDBJ databases">
        <title>Caerostris darwini draft genome.</title>
        <authorList>
            <person name="Kono N."/>
            <person name="Arakawa K."/>
        </authorList>
    </citation>
    <scope>NUCLEOTIDE SEQUENCE [LARGE SCALE GENOMIC DNA]</scope>
</reference>
<organism evidence="1 2">
    <name type="scientific">Caerostris darwini</name>
    <dbReference type="NCBI Taxonomy" id="1538125"/>
    <lineage>
        <taxon>Eukaryota</taxon>
        <taxon>Metazoa</taxon>
        <taxon>Ecdysozoa</taxon>
        <taxon>Arthropoda</taxon>
        <taxon>Chelicerata</taxon>
        <taxon>Arachnida</taxon>
        <taxon>Araneae</taxon>
        <taxon>Araneomorphae</taxon>
        <taxon>Entelegynae</taxon>
        <taxon>Araneoidea</taxon>
        <taxon>Araneidae</taxon>
        <taxon>Caerostris</taxon>
    </lineage>
</organism>
<dbReference type="Proteomes" id="UP001054837">
    <property type="component" value="Unassembled WGS sequence"/>
</dbReference>
<evidence type="ECO:0000313" key="2">
    <source>
        <dbReference type="Proteomes" id="UP001054837"/>
    </source>
</evidence>
<accession>A0AAV4UNV7</accession>
<dbReference type="AlphaFoldDB" id="A0AAV4UNV7"/>